<keyword evidence="1" id="KW-0472">Membrane</keyword>
<gene>
    <name evidence="2" type="ORF">DEM34_10825</name>
</gene>
<accession>A0A2U2N1A7</accession>
<proteinExistence type="predicted"/>
<dbReference type="EMBL" id="QFFI01000015">
    <property type="protein sequence ID" value="PWG62852.1"/>
    <property type="molecule type" value="Genomic_DNA"/>
</dbReference>
<name>A0A2U2N1A7_9GAMM</name>
<evidence type="ECO:0000256" key="1">
    <source>
        <dbReference type="SAM" id="Phobius"/>
    </source>
</evidence>
<sequence>MSTAHFTLTYDGPALQEHEIDARELAPALIAVSDTLEAANAALNGDQVRVQVNVRASFRTGCFGIDFSVVQSLSAQLTSFLNSEAVSAAINLVTLLGMGGTGAFGLVKAIRRLRGRAPRRVIELKDGRFRIETDDGHFEIEAEVLELLRNYEVRKGLEGVVKPLDEEGIEQVAFQADQDTEPEIIRKDERRYFRAPPPEQEELEERDEERYLQLVSLSFKEENKWRFNDGNATFHAAILDEDFLRRIDLGEERFGKNDVLKVRMRTRQFIDTSGNMRSEAEVLQVLEKHSAGRQLRLDITRGEDPPAES</sequence>
<evidence type="ECO:0000313" key="3">
    <source>
        <dbReference type="Proteomes" id="UP000245474"/>
    </source>
</evidence>
<organism evidence="2 3">
    <name type="scientific">Sediminicurvatus halobius</name>
    <dbReference type="NCBI Taxonomy" id="2182432"/>
    <lineage>
        <taxon>Bacteria</taxon>
        <taxon>Pseudomonadati</taxon>
        <taxon>Pseudomonadota</taxon>
        <taxon>Gammaproteobacteria</taxon>
        <taxon>Chromatiales</taxon>
        <taxon>Ectothiorhodospiraceae</taxon>
        <taxon>Sediminicurvatus</taxon>
    </lineage>
</organism>
<keyword evidence="1" id="KW-1133">Transmembrane helix</keyword>
<comment type="caution">
    <text evidence="2">The sequence shown here is derived from an EMBL/GenBank/DDBJ whole genome shotgun (WGS) entry which is preliminary data.</text>
</comment>
<keyword evidence="3" id="KW-1185">Reference proteome</keyword>
<evidence type="ECO:0000313" key="2">
    <source>
        <dbReference type="EMBL" id="PWG62852.1"/>
    </source>
</evidence>
<reference evidence="2 3" key="1">
    <citation type="submission" date="2018-05" db="EMBL/GenBank/DDBJ databases">
        <title>Spiribacter halobius sp. nov., a moderately halophilic bacterium isolated from marine solar saltern.</title>
        <authorList>
            <person name="Zheng W.-S."/>
            <person name="Lu D.-C."/>
            <person name="Du Z.-J."/>
        </authorList>
    </citation>
    <scope>NUCLEOTIDE SEQUENCE [LARGE SCALE GENOMIC DNA]</scope>
    <source>
        <strain evidence="2 3">E85</strain>
    </source>
</reference>
<protein>
    <submittedName>
        <fullName evidence="2">Uncharacterized protein</fullName>
    </submittedName>
</protein>
<dbReference type="OrthoDB" id="6400380at2"/>
<feature type="transmembrane region" description="Helical" evidence="1">
    <location>
        <begin position="88"/>
        <end position="110"/>
    </location>
</feature>
<dbReference type="Proteomes" id="UP000245474">
    <property type="component" value="Unassembled WGS sequence"/>
</dbReference>
<keyword evidence="1" id="KW-0812">Transmembrane</keyword>
<dbReference type="AlphaFoldDB" id="A0A2U2N1A7"/>
<dbReference type="RefSeq" id="WP_109678831.1">
    <property type="nucleotide sequence ID" value="NZ_CP086615.1"/>
</dbReference>